<dbReference type="RefSeq" id="WP_388002458.1">
    <property type="nucleotide sequence ID" value="NZ_JBHUEE010000002.1"/>
</dbReference>
<evidence type="ECO:0000313" key="3">
    <source>
        <dbReference type="EMBL" id="MFD1717010.1"/>
    </source>
</evidence>
<proteinExistence type="predicted"/>
<evidence type="ECO:0000256" key="1">
    <source>
        <dbReference type="SAM" id="Coils"/>
    </source>
</evidence>
<feature type="coiled-coil region" evidence="1">
    <location>
        <begin position="37"/>
        <end position="64"/>
    </location>
</feature>
<organism evidence="3 4">
    <name type="scientific">Georgenia deserti</name>
    <dbReference type="NCBI Taxonomy" id="2093781"/>
    <lineage>
        <taxon>Bacteria</taxon>
        <taxon>Bacillati</taxon>
        <taxon>Actinomycetota</taxon>
        <taxon>Actinomycetes</taxon>
        <taxon>Micrococcales</taxon>
        <taxon>Bogoriellaceae</taxon>
        <taxon>Georgenia</taxon>
    </lineage>
</organism>
<feature type="region of interest" description="Disordered" evidence="2">
    <location>
        <begin position="76"/>
        <end position="97"/>
    </location>
</feature>
<comment type="caution">
    <text evidence="3">The sequence shown here is derived from an EMBL/GenBank/DDBJ whole genome shotgun (WGS) entry which is preliminary data.</text>
</comment>
<dbReference type="Proteomes" id="UP001597277">
    <property type="component" value="Unassembled WGS sequence"/>
</dbReference>
<keyword evidence="4" id="KW-1185">Reference proteome</keyword>
<dbReference type="EMBL" id="JBHUEE010000002">
    <property type="protein sequence ID" value="MFD1717010.1"/>
    <property type="molecule type" value="Genomic_DNA"/>
</dbReference>
<reference evidence="4" key="1">
    <citation type="journal article" date="2019" name="Int. J. Syst. Evol. Microbiol.">
        <title>The Global Catalogue of Microorganisms (GCM) 10K type strain sequencing project: providing services to taxonomists for standard genome sequencing and annotation.</title>
        <authorList>
            <consortium name="The Broad Institute Genomics Platform"/>
            <consortium name="The Broad Institute Genome Sequencing Center for Infectious Disease"/>
            <person name="Wu L."/>
            <person name="Ma J."/>
        </authorList>
    </citation>
    <scope>NUCLEOTIDE SEQUENCE [LARGE SCALE GENOMIC DNA]</scope>
    <source>
        <strain evidence="4">JCM 17130</strain>
    </source>
</reference>
<keyword evidence="1" id="KW-0175">Coiled coil</keyword>
<feature type="compositionally biased region" description="Low complexity" evidence="2">
    <location>
        <begin position="76"/>
        <end position="88"/>
    </location>
</feature>
<gene>
    <name evidence="3" type="ORF">ACFSE6_04140</name>
</gene>
<accession>A0ABW4L313</accession>
<name>A0ABW4L313_9MICO</name>
<sequence length="97" mass="11094">MKDAIGRLARRIAPRTMTNLETISRWDSEYEDHGPRIVVYERELRELRREVDAMRREQRRVVELYDAVFEHARRTGASADGSDAVAGHGPDESGRGA</sequence>
<evidence type="ECO:0000313" key="4">
    <source>
        <dbReference type="Proteomes" id="UP001597277"/>
    </source>
</evidence>
<protein>
    <submittedName>
        <fullName evidence="3">Uncharacterized protein</fullName>
    </submittedName>
</protein>
<evidence type="ECO:0000256" key="2">
    <source>
        <dbReference type="SAM" id="MobiDB-lite"/>
    </source>
</evidence>